<accession>A0A3G1KLZ8</accession>
<dbReference type="Proteomes" id="UP000323521">
    <property type="component" value="Chromosome"/>
</dbReference>
<proteinExistence type="predicted"/>
<dbReference type="KEGG" id="fwa:DCMF_00260"/>
<name>A0A3G1KLZ8_FORW1</name>
<dbReference type="RefSeq" id="WP_148132573.1">
    <property type="nucleotide sequence ID" value="NZ_CP017634.1"/>
</dbReference>
<evidence type="ECO:0000313" key="2">
    <source>
        <dbReference type="Proteomes" id="UP000323521"/>
    </source>
</evidence>
<dbReference type="EMBL" id="CP017634">
    <property type="protein sequence ID" value="ATW23434.1"/>
    <property type="molecule type" value="Genomic_DNA"/>
</dbReference>
<sequence length="380" mass="41983">MKLRRVLIILIVLVLISSAFFSSSLARFTDEFAGSDTALIAKWNFGARGEDDTAGEFYNKGFTFDLFNAESVEPMDFGVKSFTFTGGGSDVAILYDVQMNADDLLWLTEGTVAKTVRTAVYAPFVFKIIAEINDGAVDTAPPVFSPPDYDSGWFRPVDITTDEDGYFSIFDHTNGEPFFSPGSMDSVTVTVYWQWNTSCYINDTGTAFVSPDTSTEISETYLPYYQAAYDEYYGPGGLEDRREAAADAVSDYLDEHGSPASDGTWEHDVDCELSDEEHNSEYESLDPEAKEDYLLEHGGTDDGTGGITWSAHSVLCSADHFREYNDLVDEEHDAIDACETSLMAAYDDYDTLAADALAAKESVKVIFRIKGDQIAPEQNM</sequence>
<dbReference type="AlphaFoldDB" id="A0A3G1KLZ8"/>
<protein>
    <submittedName>
        <fullName evidence="1">Uncharacterized protein</fullName>
    </submittedName>
</protein>
<evidence type="ECO:0000313" key="1">
    <source>
        <dbReference type="EMBL" id="ATW23434.1"/>
    </source>
</evidence>
<gene>
    <name evidence="1" type="ORF">DCMF_00260</name>
</gene>
<keyword evidence="2" id="KW-1185">Reference proteome</keyword>
<organism evidence="1 2">
    <name type="scientific">Formimonas warabiya</name>
    <dbReference type="NCBI Taxonomy" id="1761012"/>
    <lineage>
        <taxon>Bacteria</taxon>
        <taxon>Bacillati</taxon>
        <taxon>Bacillota</taxon>
        <taxon>Clostridia</taxon>
        <taxon>Eubacteriales</taxon>
        <taxon>Peptococcaceae</taxon>
        <taxon>Candidatus Formimonas</taxon>
    </lineage>
</organism>
<reference evidence="1 2" key="1">
    <citation type="submission" date="2016-10" db="EMBL/GenBank/DDBJ databases">
        <title>Complete Genome Sequence of Peptococcaceae strain DCMF.</title>
        <authorList>
            <person name="Edwards R.J."/>
            <person name="Holland S.I."/>
            <person name="Deshpande N.P."/>
            <person name="Wong Y.K."/>
            <person name="Ertan H."/>
            <person name="Manefield M."/>
            <person name="Russell T.L."/>
            <person name="Lee M.J."/>
        </authorList>
    </citation>
    <scope>NUCLEOTIDE SEQUENCE [LARGE SCALE GENOMIC DNA]</scope>
    <source>
        <strain evidence="1 2">DCMF</strain>
    </source>
</reference>
<dbReference type="OrthoDB" id="2080689at2"/>